<name>A0A6G1PXB2_CHAAH</name>
<sequence length="86" mass="9842">MPTWHFFPIVCDVMNSPLLGKLRVAEPQAIATFSLYANDHGFLLWSISIPVLCFCLYHKWTSSVPPATHTQKKCTHHLMSLEVCRK</sequence>
<organism evidence="1 2">
    <name type="scientific">Channa argus</name>
    <name type="common">Northern snakehead</name>
    <name type="synonym">Ophicephalus argus</name>
    <dbReference type="NCBI Taxonomy" id="215402"/>
    <lineage>
        <taxon>Eukaryota</taxon>
        <taxon>Metazoa</taxon>
        <taxon>Chordata</taxon>
        <taxon>Craniata</taxon>
        <taxon>Vertebrata</taxon>
        <taxon>Euteleostomi</taxon>
        <taxon>Actinopterygii</taxon>
        <taxon>Neopterygii</taxon>
        <taxon>Teleostei</taxon>
        <taxon>Neoteleostei</taxon>
        <taxon>Acanthomorphata</taxon>
        <taxon>Anabantaria</taxon>
        <taxon>Anabantiformes</taxon>
        <taxon>Channoidei</taxon>
        <taxon>Channidae</taxon>
        <taxon>Channa</taxon>
    </lineage>
</organism>
<gene>
    <name evidence="1" type="ORF">EXN66_Car010499</name>
</gene>
<reference evidence="2" key="2">
    <citation type="submission" date="2019-02" db="EMBL/GenBank/DDBJ databases">
        <title>Opniocepnalus argus Var Kimnra genome.</title>
        <authorList>
            <person name="Zhou C."/>
            <person name="Xiao S."/>
        </authorList>
    </citation>
    <scope>NUCLEOTIDE SEQUENCE [LARGE SCALE GENOMIC DNA]</scope>
</reference>
<dbReference type="Proteomes" id="UP000503349">
    <property type="component" value="Chromosome 10"/>
</dbReference>
<protein>
    <submittedName>
        <fullName evidence="1">Uncharacterized protein</fullName>
    </submittedName>
</protein>
<accession>A0A6G1PXB2</accession>
<evidence type="ECO:0000313" key="2">
    <source>
        <dbReference type="Proteomes" id="UP000503349"/>
    </source>
</evidence>
<reference evidence="1 2" key="1">
    <citation type="submission" date="2019-02" db="EMBL/GenBank/DDBJ databases">
        <title>Opniocepnalus argus genome.</title>
        <authorList>
            <person name="Zhou C."/>
            <person name="Xiao S."/>
        </authorList>
    </citation>
    <scope>NUCLEOTIDE SEQUENCE [LARGE SCALE GENOMIC DNA]</scope>
    <source>
        <strain evidence="1">OARG1902GOOAL</strain>
        <tissue evidence="1">Muscle</tissue>
    </source>
</reference>
<evidence type="ECO:0000313" key="1">
    <source>
        <dbReference type="EMBL" id="KAF3694823.1"/>
    </source>
</evidence>
<proteinExistence type="predicted"/>
<dbReference type="AlphaFoldDB" id="A0A6G1PXB2"/>
<keyword evidence="2" id="KW-1185">Reference proteome</keyword>
<dbReference type="EMBL" id="CM015721">
    <property type="protein sequence ID" value="KAF3694823.1"/>
    <property type="molecule type" value="Genomic_DNA"/>
</dbReference>